<dbReference type="Pfam" id="PF00929">
    <property type="entry name" value="RNase_T"/>
    <property type="match status" value="1"/>
</dbReference>
<accession>A0A2U8DSF0</accession>
<dbReference type="OrthoDB" id="159416at2"/>
<dbReference type="EMBL" id="CP020953">
    <property type="protein sequence ID" value="AWI05401.1"/>
    <property type="molecule type" value="Genomic_DNA"/>
</dbReference>
<keyword evidence="2" id="KW-0378">Hydrolase</keyword>
<dbReference type="Gene3D" id="3.30.420.10">
    <property type="entry name" value="Ribonuclease H-like superfamily/Ribonuclease H"/>
    <property type="match status" value="1"/>
</dbReference>
<dbReference type="SMART" id="SM00479">
    <property type="entry name" value="EXOIII"/>
    <property type="match status" value="1"/>
</dbReference>
<dbReference type="RefSeq" id="WP_032078712.1">
    <property type="nucleotide sequence ID" value="NZ_CP020953.1"/>
</dbReference>
<evidence type="ECO:0000256" key="3">
    <source>
        <dbReference type="ARBA" id="ARBA00022839"/>
    </source>
</evidence>
<dbReference type="Proteomes" id="UP000244910">
    <property type="component" value="Chromosome"/>
</dbReference>
<organism evidence="5 6">
    <name type="scientific">Clostridium drakei</name>
    <dbReference type="NCBI Taxonomy" id="332101"/>
    <lineage>
        <taxon>Bacteria</taxon>
        <taxon>Bacillati</taxon>
        <taxon>Bacillota</taxon>
        <taxon>Clostridia</taxon>
        <taxon>Eubacteriales</taxon>
        <taxon>Clostridiaceae</taxon>
        <taxon>Clostridium</taxon>
    </lineage>
</organism>
<dbReference type="InterPro" id="IPR012337">
    <property type="entry name" value="RNaseH-like_sf"/>
</dbReference>
<evidence type="ECO:0000313" key="5">
    <source>
        <dbReference type="EMBL" id="AWI05401.1"/>
    </source>
</evidence>
<gene>
    <name evidence="5" type="ORF">B9W14_13110</name>
</gene>
<keyword evidence="3 5" id="KW-0269">Exonuclease</keyword>
<dbReference type="InterPro" id="IPR051274">
    <property type="entry name" value="3-5_Exoribonuclease"/>
</dbReference>
<dbReference type="GO" id="GO:0000175">
    <property type="term" value="F:3'-5'-RNA exonuclease activity"/>
    <property type="evidence" value="ECO:0007669"/>
    <property type="project" value="InterPro"/>
</dbReference>
<dbReference type="InterPro" id="IPR013520">
    <property type="entry name" value="Ribonucl_H"/>
</dbReference>
<dbReference type="InterPro" id="IPR047201">
    <property type="entry name" value="ERI-1_3'hExo-like"/>
</dbReference>
<dbReference type="AlphaFoldDB" id="A0A2U8DSF0"/>
<keyword evidence="1" id="KW-0540">Nuclease</keyword>
<protein>
    <submittedName>
        <fullName evidence="5">Exonuclease</fullName>
    </submittedName>
</protein>
<sequence length="258" mass="30400">MNYIIFDLEFNQSLNSKKENKNLTNLKCPFEIIQIGAVKLDENFQVISTIDKLVKPKLYTVMNPFVEEMTGIKIDILNKEQSFKEVYKDFLEFIGNNQSILCVWGACDIKELFRNIEYHNLDASSISKNYINIQWYASKYLNYPKGTSIGLKNAAELLNINIENKFHNALNDAYYTAEVFKKIPKKNVTIIKYDINKNMRRVRNTPKENILDISKLIKQFEKMFNRKMSDEEQKIIKLAYMMGKTRQFEIPYSNDLKH</sequence>
<dbReference type="PANTHER" id="PTHR23044">
    <property type="entry name" value="3'-5' EXONUCLEASE ERI1-RELATED"/>
    <property type="match status" value="1"/>
</dbReference>
<feature type="domain" description="Exonuclease" evidence="4">
    <location>
        <begin position="2"/>
        <end position="189"/>
    </location>
</feature>
<dbReference type="InterPro" id="IPR036397">
    <property type="entry name" value="RNaseH_sf"/>
</dbReference>
<dbReference type="KEGG" id="cdrk:B9W14_13110"/>
<dbReference type="GO" id="GO:0003676">
    <property type="term" value="F:nucleic acid binding"/>
    <property type="evidence" value="ECO:0007669"/>
    <property type="project" value="InterPro"/>
</dbReference>
<dbReference type="SUPFAM" id="SSF53098">
    <property type="entry name" value="Ribonuclease H-like"/>
    <property type="match status" value="1"/>
</dbReference>
<evidence type="ECO:0000313" key="6">
    <source>
        <dbReference type="Proteomes" id="UP000244910"/>
    </source>
</evidence>
<reference evidence="6" key="1">
    <citation type="submission" date="2017-04" db="EMBL/GenBank/DDBJ databases">
        <authorList>
            <person name="Song Y."/>
            <person name="Cho B.-K."/>
        </authorList>
    </citation>
    <scope>NUCLEOTIDE SEQUENCE [LARGE SCALE GENOMIC DNA]</scope>
    <source>
        <strain evidence="6">SL1</strain>
    </source>
</reference>
<dbReference type="CDD" id="cd06133">
    <property type="entry name" value="ERI-1_3'hExo_like"/>
    <property type="match status" value="1"/>
</dbReference>
<name>A0A2U8DSF0_9CLOT</name>
<keyword evidence="6" id="KW-1185">Reference proteome</keyword>
<evidence type="ECO:0000256" key="1">
    <source>
        <dbReference type="ARBA" id="ARBA00022722"/>
    </source>
</evidence>
<evidence type="ECO:0000256" key="2">
    <source>
        <dbReference type="ARBA" id="ARBA00022801"/>
    </source>
</evidence>
<evidence type="ECO:0000259" key="4">
    <source>
        <dbReference type="SMART" id="SM00479"/>
    </source>
</evidence>
<dbReference type="PANTHER" id="PTHR23044:SF61">
    <property type="entry name" value="3'-5' EXORIBONUCLEASE 1-RELATED"/>
    <property type="match status" value="1"/>
</dbReference>
<proteinExistence type="predicted"/>